<keyword evidence="3" id="KW-1185">Reference proteome</keyword>
<reference evidence="2" key="2">
    <citation type="submission" date="2023-01" db="EMBL/GenBank/DDBJ databases">
        <authorList>
            <person name="Sun Q."/>
            <person name="Evtushenko L."/>
        </authorList>
    </citation>
    <scope>NUCLEOTIDE SEQUENCE</scope>
    <source>
        <strain evidence="2">VKM B-2789</strain>
    </source>
</reference>
<keyword evidence="1" id="KW-0812">Transmembrane</keyword>
<sequence length="44" mass="4845">MAPHPYADPPEDDAVEIWGRRIGRGLAVVCGLGFGVYLIVTYLR</sequence>
<evidence type="ECO:0000313" key="2">
    <source>
        <dbReference type="EMBL" id="GLK81989.1"/>
    </source>
</evidence>
<keyword evidence="1" id="KW-0472">Membrane</keyword>
<proteinExistence type="predicted"/>
<gene>
    <name evidence="2" type="ORF">GCM10017653_00580</name>
</gene>
<dbReference type="Proteomes" id="UP001143330">
    <property type="component" value="Unassembled WGS sequence"/>
</dbReference>
<protein>
    <submittedName>
        <fullName evidence="2">Uncharacterized protein</fullName>
    </submittedName>
</protein>
<dbReference type="AlphaFoldDB" id="A0A9W6JTE6"/>
<dbReference type="RefSeq" id="WP_271180481.1">
    <property type="nucleotide sequence ID" value="NZ_BSFM01000001.1"/>
</dbReference>
<keyword evidence="1" id="KW-1133">Transmembrane helix</keyword>
<name>A0A9W6JTE6_9HYPH</name>
<dbReference type="EMBL" id="BSFM01000001">
    <property type="protein sequence ID" value="GLK81989.1"/>
    <property type="molecule type" value="Genomic_DNA"/>
</dbReference>
<accession>A0A9W6JTE6</accession>
<evidence type="ECO:0000256" key="1">
    <source>
        <dbReference type="SAM" id="Phobius"/>
    </source>
</evidence>
<feature type="transmembrane region" description="Helical" evidence="1">
    <location>
        <begin position="22"/>
        <end position="43"/>
    </location>
</feature>
<comment type="caution">
    <text evidence="2">The sequence shown here is derived from an EMBL/GenBank/DDBJ whole genome shotgun (WGS) entry which is preliminary data.</text>
</comment>
<reference evidence="2" key="1">
    <citation type="journal article" date="2014" name="Int. J. Syst. Evol. Microbiol.">
        <title>Complete genome sequence of Corynebacterium casei LMG S-19264T (=DSM 44701T), isolated from a smear-ripened cheese.</title>
        <authorList>
            <consortium name="US DOE Joint Genome Institute (JGI-PGF)"/>
            <person name="Walter F."/>
            <person name="Albersmeier A."/>
            <person name="Kalinowski J."/>
            <person name="Ruckert C."/>
        </authorList>
    </citation>
    <scope>NUCLEOTIDE SEQUENCE</scope>
    <source>
        <strain evidence="2">VKM B-2789</strain>
    </source>
</reference>
<evidence type="ECO:0000313" key="3">
    <source>
        <dbReference type="Proteomes" id="UP001143330"/>
    </source>
</evidence>
<organism evidence="2 3">
    <name type="scientific">Ancylobacter defluvii</name>
    <dbReference type="NCBI Taxonomy" id="1282440"/>
    <lineage>
        <taxon>Bacteria</taxon>
        <taxon>Pseudomonadati</taxon>
        <taxon>Pseudomonadota</taxon>
        <taxon>Alphaproteobacteria</taxon>
        <taxon>Hyphomicrobiales</taxon>
        <taxon>Xanthobacteraceae</taxon>
        <taxon>Ancylobacter</taxon>
    </lineage>
</organism>